<dbReference type="EMBL" id="JAFHDT010000020">
    <property type="protein sequence ID" value="KAI7795498.1"/>
    <property type="molecule type" value="Genomic_DNA"/>
</dbReference>
<feature type="compositionally biased region" description="Basic and acidic residues" evidence="1">
    <location>
        <begin position="1"/>
        <end position="16"/>
    </location>
</feature>
<keyword evidence="3" id="KW-1185">Reference proteome</keyword>
<dbReference type="Proteomes" id="UP001059041">
    <property type="component" value="Linkage Group LG20"/>
</dbReference>
<dbReference type="PANTHER" id="PTHR34828">
    <property type="entry name" value="TESTIS-EXPRESSED PROTEIN 45"/>
    <property type="match status" value="1"/>
</dbReference>
<sequence length="362" mass="41774">MHSTDFKVHSDSKSETFRTTTTEDFQHLPTSVTKTVLPITSVWTNLPKGKYPQPTYRSCYIKHEVPPVLKAKPMENTGVGSTLTEDKNSKFVISSYNEQFQNRWCPPLPPLQSVEQHSSLVMGDQEKITENQTTYSSSFRQSGDLSPAILNELLLPKIKKPQPFNLRELADDEWNTTTSEQFPIRKCDPVHLVRKYKNLSTVFEGETFNQDRITTTNQSFFPEISHMSFPVHVKGANLRTLSNVEFGRPGLSVTFYSTTSHEQFSPKEIVRPRPHTYPSSHMLFEQEPNPMLTTMQRDFVPQNCRRQQLSPWQLQRVKESHIRPQLSTCDFRTTHNEVFVPKPYSKASLDNPPFQHISHVCF</sequence>
<dbReference type="AlphaFoldDB" id="A0A9W7WF71"/>
<accession>A0A9W7WF71</accession>
<name>A0A9W7WF71_TRIRA</name>
<dbReference type="PANTHER" id="PTHR34828:SF1">
    <property type="entry name" value="TESTIS-EXPRESSED PROTEIN 45"/>
    <property type="match status" value="1"/>
</dbReference>
<dbReference type="InterPro" id="IPR028001">
    <property type="entry name" value="SAXO5"/>
</dbReference>
<evidence type="ECO:0000313" key="2">
    <source>
        <dbReference type="EMBL" id="KAI7795498.1"/>
    </source>
</evidence>
<reference evidence="2" key="1">
    <citation type="submission" date="2021-02" db="EMBL/GenBank/DDBJ databases">
        <title>Comparative genomics reveals that relaxation of natural selection precedes convergent phenotypic evolution of cavefish.</title>
        <authorList>
            <person name="Peng Z."/>
        </authorList>
    </citation>
    <scope>NUCLEOTIDE SEQUENCE</scope>
    <source>
        <tissue evidence="2">Muscle</tissue>
    </source>
</reference>
<proteinExistence type="predicted"/>
<evidence type="ECO:0000256" key="1">
    <source>
        <dbReference type="SAM" id="MobiDB-lite"/>
    </source>
</evidence>
<feature type="region of interest" description="Disordered" evidence="1">
    <location>
        <begin position="1"/>
        <end position="20"/>
    </location>
</feature>
<organism evidence="2 3">
    <name type="scientific">Triplophysa rosa</name>
    <name type="common">Cave loach</name>
    <dbReference type="NCBI Taxonomy" id="992332"/>
    <lineage>
        <taxon>Eukaryota</taxon>
        <taxon>Metazoa</taxon>
        <taxon>Chordata</taxon>
        <taxon>Craniata</taxon>
        <taxon>Vertebrata</taxon>
        <taxon>Euteleostomi</taxon>
        <taxon>Actinopterygii</taxon>
        <taxon>Neopterygii</taxon>
        <taxon>Teleostei</taxon>
        <taxon>Ostariophysi</taxon>
        <taxon>Cypriniformes</taxon>
        <taxon>Nemacheilidae</taxon>
        <taxon>Triplophysa</taxon>
    </lineage>
</organism>
<evidence type="ECO:0000313" key="3">
    <source>
        <dbReference type="Proteomes" id="UP001059041"/>
    </source>
</evidence>
<comment type="caution">
    <text evidence="2">The sequence shown here is derived from an EMBL/GenBank/DDBJ whole genome shotgun (WGS) entry which is preliminary data.</text>
</comment>
<gene>
    <name evidence="2" type="ORF">IRJ41_021766</name>
</gene>
<protein>
    <submittedName>
        <fullName evidence="2">Uncharacterized protein</fullName>
    </submittedName>
</protein>